<comment type="caution">
    <text evidence="2">The sequence shown here is derived from an EMBL/GenBank/DDBJ whole genome shotgun (WGS) entry which is preliminary data.</text>
</comment>
<gene>
    <name evidence="2" type="ORF">GCM10022380_85220</name>
</gene>
<evidence type="ECO:0000313" key="2">
    <source>
        <dbReference type="EMBL" id="GAA3854380.1"/>
    </source>
</evidence>
<organism evidence="2 3">
    <name type="scientific">Amycolatopsis tucumanensis</name>
    <dbReference type="NCBI Taxonomy" id="401106"/>
    <lineage>
        <taxon>Bacteria</taxon>
        <taxon>Bacillati</taxon>
        <taxon>Actinomycetota</taxon>
        <taxon>Actinomycetes</taxon>
        <taxon>Pseudonocardiales</taxon>
        <taxon>Pseudonocardiaceae</taxon>
        <taxon>Amycolatopsis</taxon>
    </lineage>
</organism>
<evidence type="ECO:0000313" key="3">
    <source>
        <dbReference type="Proteomes" id="UP001501624"/>
    </source>
</evidence>
<feature type="compositionally biased region" description="Basic and acidic residues" evidence="1">
    <location>
        <begin position="124"/>
        <end position="133"/>
    </location>
</feature>
<accession>A0ABP7JVR5</accession>
<keyword evidence="3" id="KW-1185">Reference proteome</keyword>
<evidence type="ECO:0000256" key="1">
    <source>
        <dbReference type="SAM" id="MobiDB-lite"/>
    </source>
</evidence>
<reference evidence="3" key="1">
    <citation type="journal article" date="2019" name="Int. J. Syst. Evol. Microbiol.">
        <title>The Global Catalogue of Microorganisms (GCM) 10K type strain sequencing project: providing services to taxonomists for standard genome sequencing and annotation.</title>
        <authorList>
            <consortium name="The Broad Institute Genomics Platform"/>
            <consortium name="The Broad Institute Genome Sequencing Center for Infectious Disease"/>
            <person name="Wu L."/>
            <person name="Ma J."/>
        </authorList>
    </citation>
    <scope>NUCLEOTIDE SEQUENCE [LARGE SCALE GENOMIC DNA]</scope>
    <source>
        <strain evidence="3">JCM 17017</strain>
    </source>
</reference>
<dbReference type="EMBL" id="BAABCM010000023">
    <property type="protein sequence ID" value="GAA3854380.1"/>
    <property type="molecule type" value="Genomic_DNA"/>
</dbReference>
<proteinExistence type="predicted"/>
<name>A0ABP7JVR5_9PSEU</name>
<feature type="region of interest" description="Disordered" evidence="1">
    <location>
        <begin position="105"/>
        <end position="133"/>
    </location>
</feature>
<dbReference type="Proteomes" id="UP001501624">
    <property type="component" value="Unassembled WGS sequence"/>
</dbReference>
<feature type="region of interest" description="Disordered" evidence="1">
    <location>
        <begin position="1"/>
        <end position="73"/>
    </location>
</feature>
<feature type="compositionally biased region" description="Polar residues" evidence="1">
    <location>
        <begin position="51"/>
        <end position="62"/>
    </location>
</feature>
<sequence length="133" mass="13992">MSTVPVADQQPCEPPPAAGFTGTKGALMCAQPRNPDQADNNCADVPAPADQEQQGSPVNAPSRQPRRRVGASRAVRNVVVRGVRRDPPDMRKLARVVASLAADLAQAEASEQTLPAEPGTSDASHPDHRRDAA</sequence>
<protein>
    <submittedName>
        <fullName evidence="2">Uncharacterized protein</fullName>
    </submittedName>
</protein>